<reference evidence="6" key="1">
    <citation type="submission" date="2016-04" db="EMBL/GenBank/DDBJ databases">
        <authorList>
            <person name="Evans L.H."/>
            <person name="Alamgir A."/>
            <person name="Owens N."/>
            <person name="Weber N.D."/>
            <person name="Virtaneva K."/>
            <person name="Barbian K."/>
            <person name="Babar A."/>
            <person name="Rosenke K."/>
        </authorList>
    </citation>
    <scope>NUCLEOTIDE SEQUENCE</scope>
    <source>
        <strain evidence="6">86</strain>
    </source>
</reference>
<dbReference type="GO" id="GO:0005524">
    <property type="term" value="F:ATP binding"/>
    <property type="evidence" value="ECO:0007669"/>
    <property type="project" value="UniProtKB-KW"/>
</dbReference>
<evidence type="ECO:0000256" key="1">
    <source>
        <dbReference type="ARBA" id="ARBA00010638"/>
    </source>
</evidence>
<dbReference type="Gene3D" id="3.40.50.10420">
    <property type="entry name" value="NagB/RpiA/CoA transferase-like"/>
    <property type="match status" value="1"/>
</dbReference>
<dbReference type="SUPFAM" id="SSF100950">
    <property type="entry name" value="NagB/RpiA/CoA transferase-like"/>
    <property type="match status" value="1"/>
</dbReference>
<dbReference type="PANTHER" id="PTHR23407">
    <property type="entry name" value="ATPASE INHIBITOR/5-FORMYLTETRAHYDROFOLATE CYCLO-LIGASE"/>
    <property type="match status" value="1"/>
</dbReference>
<dbReference type="EMBL" id="FLUN01000001">
    <property type="protein sequence ID" value="SBV95234.1"/>
    <property type="molecule type" value="Genomic_DNA"/>
</dbReference>
<dbReference type="PANTHER" id="PTHR23407:SF1">
    <property type="entry name" value="5-FORMYLTETRAHYDROFOLATE CYCLO-LIGASE"/>
    <property type="match status" value="1"/>
</dbReference>
<comment type="cofactor">
    <cofactor evidence="5">
        <name>Mg(2+)</name>
        <dbReference type="ChEBI" id="CHEBI:18420"/>
    </cofactor>
</comment>
<keyword evidence="5" id="KW-0460">Magnesium</keyword>
<dbReference type="InterPro" id="IPR024185">
    <property type="entry name" value="FTHF_cligase-like_sf"/>
</dbReference>
<dbReference type="PIRSF" id="PIRSF006806">
    <property type="entry name" value="FTHF_cligase"/>
    <property type="match status" value="1"/>
</dbReference>
<dbReference type="GO" id="GO:0030272">
    <property type="term" value="F:5-formyltetrahydrofolate cyclo-ligase activity"/>
    <property type="evidence" value="ECO:0007669"/>
    <property type="project" value="UniProtKB-EC"/>
</dbReference>
<sequence>MDNEKAALRAQIRGEMAAMTEGERRESDALLFTRFLALPEVEGARTVLLYRGMGAEPDTERLISALLDRGKTVALPRCLPDRGMEARIVTKGTALGRHPYGMLEPGGDCPLLPRGAIDLILTPGLAFDKSGYRLGHGGGYYDRYLADFEGITAALCREKFLLPQVPALPHDRPVKLVVTERETYRAAA</sequence>
<protein>
    <recommendedName>
        <fullName evidence="5">5-formyltetrahydrofolate cyclo-ligase</fullName>
        <ecNumber evidence="5">6.3.3.2</ecNumber>
    </recommendedName>
</protein>
<dbReference type="NCBIfam" id="TIGR02727">
    <property type="entry name" value="MTHFS_bact"/>
    <property type="match status" value="1"/>
</dbReference>
<keyword evidence="6" id="KW-0436">Ligase</keyword>
<dbReference type="InterPro" id="IPR002698">
    <property type="entry name" value="FTHF_cligase"/>
</dbReference>
<name>A0A212J753_9FIRM</name>
<feature type="binding site" evidence="4">
    <location>
        <position position="56"/>
    </location>
    <ligand>
        <name>substrate</name>
    </ligand>
</feature>
<evidence type="ECO:0000256" key="2">
    <source>
        <dbReference type="ARBA" id="ARBA00022741"/>
    </source>
</evidence>
<gene>
    <name evidence="6" type="ORF">KL86CLO1_10619</name>
</gene>
<comment type="catalytic activity">
    <reaction evidence="5">
        <text>(6S)-5-formyl-5,6,7,8-tetrahydrofolate + ATP = (6R)-5,10-methenyltetrahydrofolate + ADP + phosphate</text>
        <dbReference type="Rhea" id="RHEA:10488"/>
        <dbReference type="ChEBI" id="CHEBI:30616"/>
        <dbReference type="ChEBI" id="CHEBI:43474"/>
        <dbReference type="ChEBI" id="CHEBI:57455"/>
        <dbReference type="ChEBI" id="CHEBI:57457"/>
        <dbReference type="ChEBI" id="CHEBI:456216"/>
        <dbReference type="EC" id="6.3.3.2"/>
    </reaction>
</comment>
<dbReference type="GO" id="GO:0009396">
    <property type="term" value="P:folic acid-containing compound biosynthetic process"/>
    <property type="evidence" value="ECO:0007669"/>
    <property type="project" value="TreeGrafter"/>
</dbReference>
<comment type="similarity">
    <text evidence="1 5">Belongs to the 5-formyltetrahydrofolate cyclo-ligase family.</text>
</comment>
<organism evidence="6">
    <name type="scientific">uncultured Eubacteriales bacterium</name>
    <dbReference type="NCBI Taxonomy" id="172733"/>
    <lineage>
        <taxon>Bacteria</taxon>
        <taxon>Bacillati</taxon>
        <taxon>Bacillota</taxon>
        <taxon>Clostridia</taxon>
        <taxon>Eubacteriales</taxon>
        <taxon>environmental samples</taxon>
    </lineage>
</organism>
<accession>A0A212J753</accession>
<feature type="binding site" evidence="4">
    <location>
        <begin position="133"/>
        <end position="141"/>
    </location>
    <ligand>
        <name>ATP</name>
        <dbReference type="ChEBI" id="CHEBI:30616"/>
    </ligand>
</feature>
<dbReference type="Pfam" id="PF01812">
    <property type="entry name" value="5-FTHF_cyc-lig"/>
    <property type="match status" value="1"/>
</dbReference>
<dbReference type="AlphaFoldDB" id="A0A212J753"/>
<evidence type="ECO:0000256" key="5">
    <source>
        <dbReference type="RuleBase" id="RU361279"/>
    </source>
</evidence>
<dbReference type="InterPro" id="IPR037171">
    <property type="entry name" value="NagB/RpiA_transferase-like"/>
</dbReference>
<keyword evidence="5" id="KW-0479">Metal-binding</keyword>
<dbReference type="GO" id="GO:0046872">
    <property type="term" value="F:metal ion binding"/>
    <property type="evidence" value="ECO:0007669"/>
    <property type="project" value="UniProtKB-KW"/>
</dbReference>
<feature type="binding site" evidence="4">
    <location>
        <begin position="5"/>
        <end position="9"/>
    </location>
    <ligand>
        <name>ATP</name>
        <dbReference type="ChEBI" id="CHEBI:30616"/>
    </ligand>
</feature>
<evidence type="ECO:0000313" key="6">
    <source>
        <dbReference type="EMBL" id="SBV95234.1"/>
    </source>
</evidence>
<dbReference type="EC" id="6.3.3.2" evidence="5"/>
<dbReference type="GO" id="GO:0035999">
    <property type="term" value="P:tetrahydrofolate interconversion"/>
    <property type="evidence" value="ECO:0007669"/>
    <property type="project" value="TreeGrafter"/>
</dbReference>
<evidence type="ECO:0000256" key="3">
    <source>
        <dbReference type="ARBA" id="ARBA00022840"/>
    </source>
</evidence>
<evidence type="ECO:0000256" key="4">
    <source>
        <dbReference type="PIRSR" id="PIRSR006806-1"/>
    </source>
</evidence>
<keyword evidence="2 4" id="KW-0547">Nucleotide-binding</keyword>
<keyword evidence="3 4" id="KW-0067">ATP-binding</keyword>
<proteinExistence type="inferred from homology"/>